<proteinExistence type="predicted"/>
<evidence type="ECO:0000256" key="1">
    <source>
        <dbReference type="ARBA" id="ARBA00023157"/>
    </source>
</evidence>
<dbReference type="SUPFAM" id="SSF53448">
    <property type="entry name" value="Nucleotide-diphospho-sugar transferases"/>
    <property type="match status" value="1"/>
</dbReference>
<dbReference type="InterPro" id="IPR001173">
    <property type="entry name" value="Glyco_trans_2-like"/>
</dbReference>
<keyword evidence="2" id="KW-0812">Transmembrane</keyword>
<evidence type="ECO:0000256" key="2">
    <source>
        <dbReference type="SAM" id="Phobius"/>
    </source>
</evidence>
<evidence type="ECO:0000259" key="3">
    <source>
        <dbReference type="Pfam" id="PF00535"/>
    </source>
</evidence>
<keyword evidence="1" id="KW-1015">Disulfide bond</keyword>
<organism evidence="4">
    <name type="scientific">Cacopsylla melanoneura</name>
    <dbReference type="NCBI Taxonomy" id="428564"/>
    <lineage>
        <taxon>Eukaryota</taxon>
        <taxon>Metazoa</taxon>
        <taxon>Ecdysozoa</taxon>
        <taxon>Arthropoda</taxon>
        <taxon>Hexapoda</taxon>
        <taxon>Insecta</taxon>
        <taxon>Pterygota</taxon>
        <taxon>Neoptera</taxon>
        <taxon>Paraneoptera</taxon>
        <taxon>Hemiptera</taxon>
        <taxon>Sternorrhyncha</taxon>
        <taxon>Psylloidea</taxon>
        <taxon>Psyllidae</taxon>
        <taxon>Psyllinae</taxon>
        <taxon>Cacopsylla</taxon>
    </lineage>
</organism>
<dbReference type="EMBL" id="HBUF01577307">
    <property type="protein sequence ID" value="CAG6768752.1"/>
    <property type="molecule type" value="Transcribed_RNA"/>
</dbReference>
<dbReference type="GO" id="GO:0004653">
    <property type="term" value="F:polypeptide N-acetylgalactosaminyltransferase activity"/>
    <property type="evidence" value="ECO:0007669"/>
    <property type="project" value="TreeGrafter"/>
</dbReference>
<keyword evidence="4" id="KW-0808">Transferase</keyword>
<accession>A0A8D9AP95</accession>
<sequence length="352" mass="40522">MVFSSIFPSRFYIYFLRRRFVVLKLILLVCLIWLTVAALLFMEDRNRPHVVLESLDNINSIDRQSVRNEGDNDMQPVAQAIVAETSSAETAEKNADKMVLHAPDKGEFGEDNNKMQYGEWGKPVILPQNLSSDIKKLVEEGWQRNAFNQYVSDLISVKRKLPDPRDEWCKVPGRYLKNLPQTSVIICFHNEAWSVLLRTVHSVLDRSPAHLLKEIILVDDYSDMPHLKKQLEEYMERFSKVKVIRASKREGLIRARLMGARHAAGPVLTYLDSHCECAEGWLEPLLDRIARDRTTVVSPVIGSIKSDTLRTFFLTLDFILVGGFDFNLQVSHPRYRAYRGYTEISHSDKTIL</sequence>
<dbReference type="GO" id="GO:0006493">
    <property type="term" value="P:protein O-linked glycosylation"/>
    <property type="evidence" value="ECO:0007669"/>
    <property type="project" value="TreeGrafter"/>
</dbReference>
<reference evidence="4" key="1">
    <citation type="submission" date="2021-05" db="EMBL/GenBank/DDBJ databases">
        <authorList>
            <person name="Alioto T."/>
            <person name="Alioto T."/>
            <person name="Gomez Garrido J."/>
        </authorList>
    </citation>
    <scope>NUCLEOTIDE SEQUENCE</scope>
</reference>
<protein>
    <submittedName>
        <fullName evidence="4">Polypeptide N-acetylgalactosaminyltransferase 9</fullName>
    </submittedName>
</protein>
<keyword evidence="2" id="KW-1133">Transmembrane helix</keyword>
<dbReference type="InterPro" id="IPR029044">
    <property type="entry name" value="Nucleotide-diphossugar_trans"/>
</dbReference>
<name>A0A8D9AP95_9HEMI</name>
<evidence type="ECO:0000313" key="4">
    <source>
        <dbReference type="EMBL" id="CAG6768752.1"/>
    </source>
</evidence>
<feature type="domain" description="Glycosyltransferase 2-like" evidence="3">
    <location>
        <begin position="183"/>
        <end position="313"/>
    </location>
</feature>
<dbReference type="PANTHER" id="PTHR11675">
    <property type="entry name" value="N-ACETYLGALACTOSAMINYLTRANSFERASE"/>
    <property type="match status" value="1"/>
</dbReference>
<keyword evidence="2" id="KW-0472">Membrane</keyword>
<feature type="transmembrane region" description="Helical" evidence="2">
    <location>
        <begin position="21"/>
        <end position="42"/>
    </location>
</feature>
<dbReference type="Gene3D" id="3.90.550.10">
    <property type="entry name" value="Spore Coat Polysaccharide Biosynthesis Protein SpsA, Chain A"/>
    <property type="match status" value="1"/>
</dbReference>
<dbReference type="Pfam" id="PF00535">
    <property type="entry name" value="Glycos_transf_2"/>
    <property type="match status" value="1"/>
</dbReference>
<dbReference type="GO" id="GO:0005794">
    <property type="term" value="C:Golgi apparatus"/>
    <property type="evidence" value="ECO:0007669"/>
    <property type="project" value="TreeGrafter"/>
</dbReference>
<dbReference type="AlphaFoldDB" id="A0A8D9AP95"/>
<dbReference type="PANTHER" id="PTHR11675:SF131">
    <property type="entry name" value="POLYPEPTIDE N-ACETYLGALACTOSAMINYLTRANSFERASE 9-RELATED"/>
    <property type="match status" value="1"/>
</dbReference>